<dbReference type="InterPro" id="IPR027417">
    <property type="entry name" value="P-loop_NTPase"/>
</dbReference>
<dbReference type="PANTHER" id="PTHR21087:SF16">
    <property type="entry name" value="SHIKIMATE KINASE 1, CHLOROPLASTIC"/>
    <property type="match status" value="1"/>
</dbReference>
<proteinExistence type="inferred from homology"/>
<gene>
    <name evidence="7" type="primary">aroK</name>
    <name evidence="8" type="ORF">ET464_02865</name>
</gene>
<dbReference type="UniPathway" id="UPA00053">
    <property type="reaction ID" value="UER00088"/>
</dbReference>
<organism evidence="8 9">
    <name type="scientific">Paenibacillus protaetiae</name>
    <dbReference type="NCBI Taxonomy" id="2509456"/>
    <lineage>
        <taxon>Bacteria</taxon>
        <taxon>Bacillati</taxon>
        <taxon>Bacillota</taxon>
        <taxon>Bacilli</taxon>
        <taxon>Bacillales</taxon>
        <taxon>Paenibacillaceae</taxon>
        <taxon>Paenibacillus</taxon>
    </lineage>
</organism>
<keyword evidence="6 7" id="KW-0057">Aromatic amino acid biosynthesis</keyword>
<dbReference type="EMBL" id="CP035492">
    <property type="protein sequence ID" value="QAY65474.1"/>
    <property type="molecule type" value="Genomic_DNA"/>
</dbReference>
<dbReference type="AlphaFoldDB" id="A0A4P6ERH5"/>
<dbReference type="GO" id="GO:0005524">
    <property type="term" value="F:ATP binding"/>
    <property type="evidence" value="ECO:0007669"/>
    <property type="project" value="UniProtKB-UniRule"/>
</dbReference>
<evidence type="ECO:0000313" key="9">
    <source>
        <dbReference type="Proteomes" id="UP000293568"/>
    </source>
</evidence>
<protein>
    <recommendedName>
        <fullName evidence="7">Shikimate kinase</fullName>
        <shortName evidence="7">SK</shortName>
        <ecNumber evidence="7">2.7.1.71</ecNumber>
    </recommendedName>
</protein>
<evidence type="ECO:0000256" key="4">
    <source>
        <dbReference type="ARBA" id="ARBA00022777"/>
    </source>
</evidence>
<feature type="binding site" evidence="7">
    <location>
        <position position="61"/>
    </location>
    <ligand>
        <name>substrate</name>
    </ligand>
</feature>
<dbReference type="Gene3D" id="3.40.50.300">
    <property type="entry name" value="P-loop containing nucleotide triphosphate hydrolases"/>
    <property type="match status" value="1"/>
</dbReference>
<dbReference type="Proteomes" id="UP000293568">
    <property type="component" value="Chromosome"/>
</dbReference>
<evidence type="ECO:0000256" key="2">
    <source>
        <dbReference type="ARBA" id="ARBA00022679"/>
    </source>
</evidence>
<feature type="binding site" evidence="7">
    <location>
        <begin position="15"/>
        <end position="20"/>
    </location>
    <ligand>
        <name>ATP</name>
        <dbReference type="ChEBI" id="CHEBI:30616"/>
    </ligand>
</feature>
<feature type="binding site" evidence="7">
    <location>
        <position position="84"/>
    </location>
    <ligand>
        <name>substrate</name>
    </ligand>
</feature>
<name>A0A4P6ERH5_9BACL</name>
<feature type="binding site" evidence="7">
    <location>
        <position position="19"/>
    </location>
    <ligand>
        <name>Mg(2+)</name>
        <dbReference type="ChEBI" id="CHEBI:18420"/>
    </ligand>
</feature>
<keyword evidence="3 7" id="KW-0547">Nucleotide-binding</keyword>
<comment type="caution">
    <text evidence="7">Lacks conserved residue(s) required for the propagation of feature annotation.</text>
</comment>
<evidence type="ECO:0000256" key="5">
    <source>
        <dbReference type="ARBA" id="ARBA00022840"/>
    </source>
</evidence>
<dbReference type="InterPro" id="IPR000623">
    <property type="entry name" value="Shikimate_kinase/TSH1"/>
</dbReference>
<feature type="binding site" evidence="7">
    <location>
        <position position="140"/>
    </location>
    <ligand>
        <name>substrate</name>
    </ligand>
</feature>
<feature type="binding site" evidence="7">
    <location>
        <position position="122"/>
    </location>
    <ligand>
        <name>ATP</name>
        <dbReference type="ChEBI" id="CHEBI:30616"/>
    </ligand>
</feature>
<comment type="function">
    <text evidence="7">Catalyzes the specific phosphorylation of the 3-hydroxyl group of shikimic acid using ATP as a cosubstrate.</text>
</comment>
<comment type="pathway">
    <text evidence="7">Metabolic intermediate biosynthesis; chorismate biosynthesis; chorismate from D-erythrose 4-phosphate and phosphoenolpyruvate: step 5/7.</text>
</comment>
<dbReference type="RefSeq" id="WP_129438079.1">
    <property type="nucleotide sequence ID" value="NZ_CP035492.1"/>
</dbReference>
<keyword evidence="7" id="KW-0963">Cytoplasm</keyword>
<keyword evidence="1 7" id="KW-0028">Amino-acid biosynthesis</keyword>
<accession>A0A4P6ERH5</accession>
<keyword evidence="7" id="KW-0479">Metal-binding</keyword>
<dbReference type="EC" id="2.7.1.71" evidence="7"/>
<keyword evidence="9" id="KW-1185">Reference proteome</keyword>
<dbReference type="GO" id="GO:0000287">
    <property type="term" value="F:magnesium ion binding"/>
    <property type="evidence" value="ECO:0007669"/>
    <property type="project" value="UniProtKB-UniRule"/>
</dbReference>
<dbReference type="Pfam" id="PF01202">
    <property type="entry name" value="SKI"/>
    <property type="match status" value="1"/>
</dbReference>
<keyword evidence="5 7" id="KW-0067">ATP-binding</keyword>
<dbReference type="GO" id="GO:0004765">
    <property type="term" value="F:shikimate kinase activity"/>
    <property type="evidence" value="ECO:0007669"/>
    <property type="project" value="UniProtKB-UniRule"/>
</dbReference>
<comment type="similarity">
    <text evidence="7">Belongs to the shikimate kinase family.</text>
</comment>
<sequence>MSAVTNKIVLVGFMGTGKSTVSRLLADELGWQRIDSDEEIVRREGRTVASIFEEHGEAGFRQIESEVIASIMNAPEPAVVATGGGAPLAAANREAMLAGGYVVALKADAAHIISRVKADTARPLLAGDAESRVPLLLEQRKTLYDFAHHMIDTTELTAEEVAALIVKGWNETR</sequence>
<dbReference type="SUPFAM" id="SSF52540">
    <property type="entry name" value="P-loop containing nucleoside triphosphate hydrolases"/>
    <property type="match status" value="1"/>
</dbReference>
<evidence type="ECO:0000313" key="8">
    <source>
        <dbReference type="EMBL" id="QAY65474.1"/>
    </source>
</evidence>
<dbReference type="PANTHER" id="PTHR21087">
    <property type="entry name" value="SHIKIMATE KINASE"/>
    <property type="match status" value="1"/>
</dbReference>
<evidence type="ECO:0000256" key="7">
    <source>
        <dbReference type="HAMAP-Rule" id="MF_00109"/>
    </source>
</evidence>
<evidence type="ECO:0000256" key="6">
    <source>
        <dbReference type="ARBA" id="ARBA00023141"/>
    </source>
</evidence>
<dbReference type="InterPro" id="IPR031322">
    <property type="entry name" value="Shikimate/glucono_kinase"/>
</dbReference>
<dbReference type="KEGG" id="pprt:ET464_02865"/>
<dbReference type="GO" id="GO:0009073">
    <property type="term" value="P:aromatic amino acid family biosynthetic process"/>
    <property type="evidence" value="ECO:0007669"/>
    <property type="project" value="UniProtKB-KW"/>
</dbReference>
<comment type="cofactor">
    <cofactor evidence="7">
        <name>Mg(2+)</name>
        <dbReference type="ChEBI" id="CHEBI:18420"/>
    </cofactor>
    <text evidence="7">Binds 1 Mg(2+) ion per subunit.</text>
</comment>
<comment type="catalytic activity">
    <reaction evidence="7">
        <text>shikimate + ATP = 3-phosphoshikimate + ADP + H(+)</text>
        <dbReference type="Rhea" id="RHEA:13121"/>
        <dbReference type="ChEBI" id="CHEBI:15378"/>
        <dbReference type="ChEBI" id="CHEBI:30616"/>
        <dbReference type="ChEBI" id="CHEBI:36208"/>
        <dbReference type="ChEBI" id="CHEBI:145989"/>
        <dbReference type="ChEBI" id="CHEBI:456216"/>
        <dbReference type="EC" id="2.7.1.71"/>
    </reaction>
</comment>
<keyword evidence="7" id="KW-0460">Magnesium</keyword>
<comment type="subcellular location">
    <subcellularLocation>
        <location evidence="7">Cytoplasm</location>
    </subcellularLocation>
</comment>
<dbReference type="HAMAP" id="MF_00109">
    <property type="entry name" value="Shikimate_kinase"/>
    <property type="match status" value="1"/>
</dbReference>
<dbReference type="OrthoDB" id="9800332at2"/>
<dbReference type="GO" id="GO:0005829">
    <property type="term" value="C:cytosol"/>
    <property type="evidence" value="ECO:0007669"/>
    <property type="project" value="TreeGrafter"/>
</dbReference>
<dbReference type="GO" id="GO:0009423">
    <property type="term" value="P:chorismate biosynthetic process"/>
    <property type="evidence" value="ECO:0007669"/>
    <property type="project" value="UniProtKB-UniRule"/>
</dbReference>
<keyword evidence="2 7" id="KW-0808">Transferase</keyword>
<evidence type="ECO:0000256" key="1">
    <source>
        <dbReference type="ARBA" id="ARBA00022605"/>
    </source>
</evidence>
<feature type="binding site" evidence="7">
    <location>
        <position position="37"/>
    </location>
    <ligand>
        <name>substrate</name>
    </ligand>
</feature>
<reference evidence="8 9" key="1">
    <citation type="submission" date="2019-01" db="EMBL/GenBank/DDBJ databases">
        <title>Genome sequencing of strain FW100M-2.</title>
        <authorList>
            <person name="Heo J."/>
            <person name="Kim S.-J."/>
            <person name="Kim J.-S."/>
            <person name="Hong S.-B."/>
            <person name="Kwon S.-W."/>
        </authorList>
    </citation>
    <scope>NUCLEOTIDE SEQUENCE [LARGE SCALE GENOMIC DNA]</scope>
    <source>
        <strain evidence="8 9">FW100M-2</strain>
    </source>
</reference>
<evidence type="ECO:0000256" key="3">
    <source>
        <dbReference type="ARBA" id="ARBA00022741"/>
    </source>
</evidence>
<dbReference type="GO" id="GO:0008652">
    <property type="term" value="P:amino acid biosynthetic process"/>
    <property type="evidence" value="ECO:0007669"/>
    <property type="project" value="UniProtKB-KW"/>
</dbReference>
<dbReference type="CDD" id="cd00464">
    <property type="entry name" value="SK"/>
    <property type="match status" value="1"/>
</dbReference>
<dbReference type="PRINTS" id="PR01100">
    <property type="entry name" value="SHIKIMTKNASE"/>
</dbReference>
<keyword evidence="4 7" id="KW-0418">Kinase</keyword>
<comment type="subunit">
    <text evidence="7">Monomer.</text>
</comment>